<feature type="domain" description="CYTH" evidence="2">
    <location>
        <begin position="2"/>
        <end position="157"/>
    </location>
</feature>
<evidence type="ECO:0000259" key="2">
    <source>
        <dbReference type="PROSITE" id="PS51707"/>
    </source>
</evidence>
<dbReference type="PANTHER" id="PTHR40114">
    <property type="entry name" value="SLR0698 PROTEIN"/>
    <property type="match status" value="1"/>
</dbReference>
<evidence type="ECO:0000313" key="3">
    <source>
        <dbReference type="EMBL" id="SDN64371.1"/>
    </source>
</evidence>
<dbReference type="AlphaFoldDB" id="A0A1H0D3A9"/>
<dbReference type="CDD" id="cd07891">
    <property type="entry name" value="CYTH-like_CthTTM-like_1"/>
    <property type="match status" value="1"/>
</dbReference>
<dbReference type="Proteomes" id="UP000198793">
    <property type="component" value="Unassembled WGS sequence"/>
</dbReference>
<organism evidence="3 4">
    <name type="scientific">Aureimonas jatrophae</name>
    <dbReference type="NCBI Taxonomy" id="1166073"/>
    <lineage>
        <taxon>Bacteria</taxon>
        <taxon>Pseudomonadati</taxon>
        <taxon>Pseudomonadota</taxon>
        <taxon>Alphaproteobacteria</taxon>
        <taxon>Hyphomicrobiales</taxon>
        <taxon>Aurantimonadaceae</taxon>
        <taxon>Aureimonas</taxon>
    </lineage>
</organism>
<keyword evidence="4" id="KW-1185">Reference proteome</keyword>
<dbReference type="Pfam" id="PF01928">
    <property type="entry name" value="CYTH"/>
    <property type="match status" value="1"/>
</dbReference>
<dbReference type="STRING" id="1166073.SAMN05192530_101569"/>
<dbReference type="InterPro" id="IPR012042">
    <property type="entry name" value="NeuTTM/CthTTM-like"/>
</dbReference>
<accession>A0A1H0D3A9</accession>
<dbReference type="PANTHER" id="PTHR40114:SF1">
    <property type="entry name" value="SLR0698 PROTEIN"/>
    <property type="match status" value="1"/>
</dbReference>
<feature type="active site" description="Proton acceptor" evidence="1">
    <location>
        <position position="30"/>
    </location>
</feature>
<dbReference type="Gene3D" id="2.40.320.10">
    <property type="entry name" value="Hypothetical Protein Pfu-838710-001"/>
    <property type="match status" value="1"/>
</dbReference>
<dbReference type="RefSeq" id="WP_090669547.1">
    <property type="nucleotide sequence ID" value="NZ_FNIT01000001.1"/>
</dbReference>
<dbReference type="PROSITE" id="PS51707">
    <property type="entry name" value="CYTH"/>
    <property type="match status" value="1"/>
</dbReference>
<evidence type="ECO:0000313" key="4">
    <source>
        <dbReference type="Proteomes" id="UP000198793"/>
    </source>
</evidence>
<reference evidence="3 4" key="1">
    <citation type="submission" date="2016-10" db="EMBL/GenBank/DDBJ databases">
        <authorList>
            <person name="de Groot N.N."/>
        </authorList>
    </citation>
    <scope>NUCLEOTIDE SEQUENCE [LARGE SCALE GENOMIC DNA]</scope>
    <source>
        <strain evidence="4">L7-484,KACC 16230,DSM 25025</strain>
    </source>
</reference>
<dbReference type="SMART" id="SM01118">
    <property type="entry name" value="CYTH"/>
    <property type="match status" value="1"/>
</dbReference>
<sequence>MGIEIERKFLVRDESWRSLADDGRAIRQFYIAMDKDVSVRLRVADGRQAWLTIKTGAGLSRGEYEYPVPVADAAGLEATRRGEVVAKRRFRVPHGELTVEIDVFEGALAPLVLAEIELPSEAHEIELPAFLDREVTGDGAYTNAALAAHGLPASFRG</sequence>
<dbReference type="EMBL" id="FNIT01000001">
    <property type="protein sequence ID" value="SDN64371.1"/>
    <property type="molecule type" value="Genomic_DNA"/>
</dbReference>
<proteinExistence type="predicted"/>
<evidence type="ECO:0000256" key="1">
    <source>
        <dbReference type="PIRSR" id="PIRSR016487-1"/>
    </source>
</evidence>
<name>A0A1H0D3A9_9HYPH</name>
<protein>
    <submittedName>
        <fullName evidence="3">CYTH domain-containing protein</fullName>
    </submittedName>
</protein>
<gene>
    <name evidence="3" type="ORF">SAMN05192530_101569</name>
</gene>
<dbReference type="InterPro" id="IPR023577">
    <property type="entry name" value="CYTH_domain"/>
</dbReference>
<dbReference type="InterPro" id="IPR033469">
    <property type="entry name" value="CYTH-like_dom_sf"/>
</dbReference>
<dbReference type="OrthoDB" id="9805588at2"/>
<dbReference type="PIRSF" id="PIRSF016487">
    <property type="entry name" value="CYTH_UCP016487"/>
    <property type="match status" value="1"/>
</dbReference>
<dbReference type="SUPFAM" id="SSF55154">
    <property type="entry name" value="CYTH-like phosphatases"/>
    <property type="match status" value="1"/>
</dbReference>